<gene>
    <name evidence="1" type="ORF">NWI01_34280</name>
</gene>
<protein>
    <submittedName>
        <fullName evidence="1">Uncharacterized protein</fullName>
    </submittedName>
</protein>
<reference evidence="1 2" key="1">
    <citation type="submission" date="2019-06" db="EMBL/GenBank/DDBJ databases">
        <title>Whole genome shotgun sequence of Nitrobacter winogradskyi NBRC 14297.</title>
        <authorList>
            <person name="Hosoyama A."/>
            <person name="Uohara A."/>
            <person name="Ohji S."/>
            <person name="Ichikawa N."/>
        </authorList>
    </citation>
    <scope>NUCLEOTIDE SEQUENCE [LARGE SCALE GENOMIC DNA]</scope>
    <source>
        <strain evidence="1 2">NBRC 14297</strain>
    </source>
</reference>
<dbReference type="AlphaFoldDB" id="A0A4Y3WJK7"/>
<accession>A0A4Y3WJK7</accession>
<comment type="caution">
    <text evidence="1">The sequence shown here is derived from an EMBL/GenBank/DDBJ whole genome shotgun (WGS) entry which is preliminary data.</text>
</comment>
<dbReference type="EMBL" id="BJNF01000115">
    <property type="protein sequence ID" value="GEC17536.1"/>
    <property type="molecule type" value="Genomic_DNA"/>
</dbReference>
<evidence type="ECO:0000313" key="1">
    <source>
        <dbReference type="EMBL" id="GEC17536.1"/>
    </source>
</evidence>
<sequence length="70" mass="7389">MVKDNTIQINDPTTDTIIAIGATVIGKKGSTTAIVTDIEASISNASSFARMAVNSALKNDLPQPPGYFHR</sequence>
<evidence type="ECO:0000313" key="2">
    <source>
        <dbReference type="Proteomes" id="UP000318825"/>
    </source>
</evidence>
<proteinExistence type="predicted"/>
<dbReference type="Proteomes" id="UP000318825">
    <property type="component" value="Unassembled WGS sequence"/>
</dbReference>
<organism evidence="1 2">
    <name type="scientific">Nitrobacter winogradskyi</name>
    <name type="common">Nitrobacter agilis</name>
    <dbReference type="NCBI Taxonomy" id="913"/>
    <lineage>
        <taxon>Bacteria</taxon>
        <taxon>Pseudomonadati</taxon>
        <taxon>Pseudomonadota</taxon>
        <taxon>Alphaproteobacteria</taxon>
        <taxon>Hyphomicrobiales</taxon>
        <taxon>Nitrobacteraceae</taxon>
        <taxon>Nitrobacter</taxon>
    </lineage>
</organism>
<name>A0A4Y3WJK7_NITWI</name>